<evidence type="ECO:0000313" key="3">
    <source>
        <dbReference type="Proteomes" id="UP000070444"/>
    </source>
</evidence>
<protein>
    <recommendedName>
        <fullName evidence="4">G-protein coupled receptors family 1 profile domain-containing protein</fullName>
    </recommendedName>
</protein>
<gene>
    <name evidence="2" type="ORF">CONCODRAFT_6701</name>
</gene>
<dbReference type="AlphaFoldDB" id="A0A137P6Q9"/>
<organism evidence="2 3">
    <name type="scientific">Conidiobolus coronatus (strain ATCC 28846 / CBS 209.66 / NRRL 28638)</name>
    <name type="common">Delacroixia coronata</name>
    <dbReference type="NCBI Taxonomy" id="796925"/>
    <lineage>
        <taxon>Eukaryota</taxon>
        <taxon>Fungi</taxon>
        <taxon>Fungi incertae sedis</taxon>
        <taxon>Zoopagomycota</taxon>
        <taxon>Entomophthoromycotina</taxon>
        <taxon>Entomophthoromycetes</taxon>
        <taxon>Entomophthorales</taxon>
        <taxon>Ancylistaceae</taxon>
        <taxon>Conidiobolus</taxon>
    </lineage>
</organism>
<evidence type="ECO:0008006" key="4">
    <source>
        <dbReference type="Google" id="ProtNLM"/>
    </source>
</evidence>
<sequence length="64" mass="7368">MKKEAVSTNDCEMVDRVSKQKRSLILQLILVFVVFNVLYMPVYITIVLRIATGYKRTPFADADD</sequence>
<keyword evidence="1" id="KW-0812">Transmembrane</keyword>
<keyword evidence="3" id="KW-1185">Reference proteome</keyword>
<dbReference type="EMBL" id="KQ964495">
    <property type="protein sequence ID" value="KXN70700.1"/>
    <property type="molecule type" value="Genomic_DNA"/>
</dbReference>
<reference evidence="2 3" key="1">
    <citation type="journal article" date="2015" name="Genome Biol. Evol.">
        <title>Phylogenomic analyses indicate that early fungi evolved digesting cell walls of algal ancestors of land plants.</title>
        <authorList>
            <person name="Chang Y."/>
            <person name="Wang S."/>
            <person name="Sekimoto S."/>
            <person name="Aerts A.L."/>
            <person name="Choi C."/>
            <person name="Clum A."/>
            <person name="LaButti K.M."/>
            <person name="Lindquist E.A."/>
            <person name="Yee Ngan C."/>
            <person name="Ohm R.A."/>
            <person name="Salamov A.A."/>
            <person name="Grigoriev I.V."/>
            <person name="Spatafora J.W."/>
            <person name="Berbee M.L."/>
        </authorList>
    </citation>
    <scope>NUCLEOTIDE SEQUENCE [LARGE SCALE GENOMIC DNA]</scope>
    <source>
        <strain evidence="2 3">NRRL 28638</strain>
    </source>
</reference>
<dbReference type="Proteomes" id="UP000070444">
    <property type="component" value="Unassembled WGS sequence"/>
</dbReference>
<feature type="transmembrane region" description="Helical" evidence="1">
    <location>
        <begin position="24"/>
        <end position="48"/>
    </location>
</feature>
<keyword evidence="1" id="KW-0472">Membrane</keyword>
<accession>A0A137P6Q9</accession>
<proteinExistence type="predicted"/>
<name>A0A137P6Q9_CONC2</name>
<evidence type="ECO:0000313" key="2">
    <source>
        <dbReference type="EMBL" id="KXN70700.1"/>
    </source>
</evidence>
<keyword evidence="1" id="KW-1133">Transmembrane helix</keyword>
<evidence type="ECO:0000256" key="1">
    <source>
        <dbReference type="SAM" id="Phobius"/>
    </source>
</evidence>